<dbReference type="GO" id="GO:0008146">
    <property type="term" value="F:sulfotransferase activity"/>
    <property type="evidence" value="ECO:0007669"/>
    <property type="project" value="InterPro"/>
</dbReference>
<dbReference type="InterPro" id="IPR018011">
    <property type="entry name" value="Carb_sulfotrans_8-10"/>
</dbReference>
<keyword evidence="8" id="KW-0325">Glycoprotein</keyword>
<keyword evidence="4 9" id="KW-0812">Transmembrane</keyword>
<evidence type="ECO:0000313" key="11">
    <source>
        <dbReference type="Proteomes" id="UP001295423"/>
    </source>
</evidence>
<protein>
    <recommendedName>
        <fullName evidence="12">Carbohydrate sulfotransferase</fullName>
    </recommendedName>
</protein>
<dbReference type="Gene3D" id="3.40.50.300">
    <property type="entry name" value="P-loop containing nucleotide triphosphate hydrolases"/>
    <property type="match status" value="1"/>
</dbReference>
<comment type="subcellular location">
    <subcellularLocation>
        <location evidence="1">Golgi apparatus membrane</location>
        <topology evidence="1">Single-pass type II membrane protein</topology>
    </subcellularLocation>
</comment>
<dbReference type="InterPro" id="IPR027417">
    <property type="entry name" value="P-loop_NTPase"/>
</dbReference>
<evidence type="ECO:0000256" key="4">
    <source>
        <dbReference type="ARBA" id="ARBA00022692"/>
    </source>
</evidence>
<name>A0AAD2CT70_9STRA</name>
<reference evidence="10" key="1">
    <citation type="submission" date="2023-08" db="EMBL/GenBank/DDBJ databases">
        <authorList>
            <person name="Audoor S."/>
            <person name="Bilcke G."/>
        </authorList>
    </citation>
    <scope>NUCLEOTIDE SEQUENCE</scope>
</reference>
<dbReference type="InterPro" id="IPR005331">
    <property type="entry name" value="Sulfotransferase"/>
</dbReference>
<keyword evidence="3" id="KW-0808">Transferase</keyword>
<feature type="transmembrane region" description="Helical" evidence="9">
    <location>
        <begin position="20"/>
        <end position="37"/>
    </location>
</feature>
<evidence type="ECO:0000256" key="9">
    <source>
        <dbReference type="SAM" id="Phobius"/>
    </source>
</evidence>
<evidence type="ECO:0000256" key="6">
    <source>
        <dbReference type="ARBA" id="ARBA00023034"/>
    </source>
</evidence>
<proteinExistence type="inferred from homology"/>
<comment type="caution">
    <text evidence="10">The sequence shown here is derived from an EMBL/GenBank/DDBJ whole genome shotgun (WGS) entry which is preliminary data.</text>
</comment>
<gene>
    <name evidence="10" type="ORF">CYCCA115_LOCUS8159</name>
</gene>
<dbReference type="EMBL" id="CAKOGP040001112">
    <property type="protein sequence ID" value="CAJ1942864.1"/>
    <property type="molecule type" value="Genomic_DNA"/>
</dbReference>
<organism evidence="10 11">
    <name type="scientific">Cylindrotheca closterium</name>
    <dbReference type="NCBI Taxonomy" id="2856"/>
    <lineage>
        <taxon>Eukaryota</taxon>
        <taxon>Sar</taxon>
        <taxon>Stramenopiles</taxon>
        <taxon>Ochrophyta</taxon>
        <taxon>Bacillariophyta</taxon>
        <taxon>Bacillariophyceae</taxon>
        <taxon>Bacillariophycidae</taxon>
        <taxon>Bacillariales</taxon>
        <taxon>Bacillariaceae</taxon>
        <taxon>Cylindrotheca</taxon>
    </lineage>
</organism>
<evidence type="ECO:0000256" key="8">
    <source>
        <dbReference type="ARBA" id="ARBA00023180"/>
    </source>
</evidence>
<evidence type="ECO:0000256" key="1">
    <source>
        <dbReference type="ARBA" id="ARBA00004323"/>
    </source>
</evidence>
<evidence type="ECO:0000256" key="2">
    <source>
        <dbReference type="ARBA" id="ARBA00006339"/>
    </source>
</evidence>
<accession>A0AAD2CT70</accession>
<dbReference type="PANTHER" id="PTHR12137">
    <property type="entry name" value="CARBOHYDRATE SULFOTRANSFERASE"/>
    <property type="match status" value="1"/>
</dbReference>
<evidence type="ECO:0000313" key="10">
    <source>
        <dbReference type="EMBL" id="CAJ1942864.1"/>
    </source>
</evidence>
<dbReference type="GO" id="GO:0016051">
    <property type="term" value="P:carbohydrate biosynthetic process"/>
    <property type="evidence" value="ECO:0007669"/>
    <property type="project" value="InterPro"/>
</dbReference>
<dbReference type="AlphaFoldDB" id="A0AAD2CT70"/>
<evidence type="ECO:0000256" key="3">
    <source>
        <dbReference type="ARBA" id="ARBA00022679"/>
    </source>
</evidence>
<dbReference type="Pfam" id="PF03567">
    <property type="entry name" value="Sulfotransfer_2"/>
    <property type="match status" value="1"/>
</dbReference>
<evidence type="ECO:0000256" key="7">
    <source>
        <dbReference type="ARBA" id="ARBA00023136"/>
    </source>
</evidence>
<keyword evidence="7 9" id="KW-0472">Membrane</keyword>
<evidence type="ECO:0000256" key="5">
    <source>
        <dbReference type="ARBA" id="ARBA00022989"/>
    </source>
</evidence>
<dbReference type="GO" id="GO:0000139">
    <property type="term" value="C:Golgi membrane"/>
    <property type="evidence" value="ECO:0007669"/>
    <property type="project" value="UniProtKB-SubCell"/>
</dbReference>
<dbReference type="PANTHER" id="PTHR12137:SF54">
    <property type="entry name" value="CARBOHYDRATE SULFOTRANSFERASE"/>
    <property type="match status" value="1"/>
</dbReference>
<sequence length="370" mass="42908">MDTLHVKSSNKGKQPTKKWIYVIAIFAGVLAMLNIFTSSSLRGGVSLNLDVVWFQQQQQQQQSSSKKSSTTSEGYQMQATKIGDSNDPQQDDFSALEVLPTDRIMSTDPRQWDRSPIVIEEFRLIFFSIPKVACTTWKQVFRRIMGAPDWQAQDGSKYLPHNPKLNNLKYLHHFNLTQVQQMFLDPNWTKAMFVRDPKQRFLSAYLDKAISNNGHFLRDKCCSETPQDRPKCLTIPKCKECLENGRSNMSSFLQLIHTCRDDHWELQSKRMDAKYWKYINFVGQMDALAEDGIRLMKHIGAWDKYGKDGWGPHGNGSMFVTSQEKQKHTTNAKSKMQSYYYPELEQQVDEFYQDDYDNSLFGFHKTKVAS</sequence>
<dbReference type="Proteomes" id="UP001295423">
    <property type="component" value="Unassembled WGS sequence"/>
</dbReference>
<comment type="similarity">
    <text evidence="2">Belongs to the sulfotransferase 2 family.</text>
</comment>
<keyword evidence="6" id="KW-0333">Golgi apparatus</keyword>
<keyword evidence="5 9" id="KW-1133">Transmembrane helix</keyword>
<evidence type="ECO:0008006" key="12">
    <source>
        <dbReference type="Google" id="ProtNLM"/>
    </source>
</evidence>
<keyword evidence="11" id="KW-1185">Reference proteome</keyword>